<dbReference type="Gene3D" id="1.20.5.170">
    <property type="match status" value="1"/>
</dbReference>
<evidence type="ECO:0000256" key="6">
    <source>
        <dbReference type="ARBA" id="ARBA00022782"/>
    </source>
</evidence>
<dbReference type="SUPFAM" id="SSF57959">
    <property type="entry name" value="Leucine zipper domain"/>
    <property type="match status" value="1"/>
</dbReference>
<dbReference type="STRING" id="1676925.ENSPKIP00000026771"/>
<dbReference type="SMART" id="SM00338">
    <property type="entry name" value="BRLZ"/>
    <property type="match status" value="1"/>
</dbReference>
<sequence length="183" mass="20936">MSVRCSINRGTGFTPFELQTGRQFPGPQRGLSWTPDKKGERNPRSYYDVLQVLVADFSKQIQETRPGNQPSEPHTDHMDDVKKVMRREQNRVAAQKSRMRQTQKADTLRLESEKLERENAVLGREVNQLTEEAKCLSAVLSHHQPLCFLLPVCPVVVVFLSINPIFPCNFPPCLLRLHPVMTE</sequence>
<evidence type="ECO:0000256" key="11">
    <source>
        <dbReference type="ARBA" id="ARBA00023242"/>
    </source>
</evidence>
<evidence type="ECO:0000256" key="8">
    <source>
        <dbReference type="ARBA" id="ARBA00023125"/>
    </source>
</evidence>
<keyword evidence="7" id="KW-0805">Transcription regulation</keyword>
<keyword evidence="6" id="KW-0221">Differentiation</keyword>
<evidence type="ECO:0000256" key="3">
    <source>
        <dbReference type="ARBA" id="ARBA00019754"/>
    </source>
</evidence>
<dbReference type="GO" id="GO:0030154">
    <property type="term" value="P:cell differentiation"/>
    <property type="evidence" value="ECO:0007669"/>
    <property type="project" value="UniProtKB-KW"/>
</dbReference>
<dbReference type="GeneTree" id="ENSGT00940000159745"/>
<dbReference type="PROSITE" id="PS00036">
    <property type="entry name" value="BZIP_BASIC"/>
    <property type="match status" value="1"/>
</dbReference>
<evidence type="ECO:0000256" key="14">
    <source>
        <dbReference type="SAM" id="MobiDB-lite"/>
    </source>
</evidence>
<evidence type="ECO:0000256" key="5">
    <source>
        <dbReference type="ARBA" id="ARBA00022491"/>
    </source>
</evidence>
<evidence type="ECO:0000256" key="7">
    <source>
        <dbReference type="ARBA" id="ARBA00023015"/>
    </source>
</evidence>
<evidence type="ECO:0000256" key="9">
    <source>
        <dbReference type="ARBA" id="ARBA00023159"/>
    </source>
</evidence>
<dbReference type="Proteomes" id="UP000261540">
    <property type="component" value="Unplaced"/>
</dbReference>
<evidence type="ECO:0000256" key="10">
    <source>
        <dbReference type="ARBA" id="ARBA00023163"/>
    </source>
</evidence>
<evidence type="ECO:0000256" key="2">
    <source>
        <dbReference type="ARBA" id="ARBA00007163"/>
    </source>
</evidence>
<keyword evidence="5" id="KW-0678">Repressor</keyword>
<dbReference type="InterPro" id="IPR046347">
    <property type="entry name" value="bZIP_sf"/>
</dbReference>
<evidence type="ECO:0000256" key="13">
    <source>
        <dbReference type="SAM" id="Coils"/>
    </source>
</evidence>
<keyword evidence="9" id="KW-0010">Activator</keyword>
<dbReference type="Pfam" id="PF00170">
    <property type="entry name" value="bZIP_1"/>
    <property type="match status" value="1"/>
</dbReference>
<evidence type="ECO:0000259" key="15">
    <source>
        <dbReference type="PROSITE" id="PS50217"/>
    </source>
</evidence>
<reference evidence="16" key="1">
    <citation type="submission" date="2025-08" db="UniProtKB">
        <authorList>
            <consortium name="Ensembl"/>
        </authorList>
    </citation>
    <scope>IDENTIFICATION</scope>
</reference>
<keyword evidence="4" id="KW-0963">Cytoplasm</keyword>
<dbReference type="PANTHER" id="PTHR23351:SF14">
    <property type="entry name" value="BASIC LEUCINE ZIPPER TRANSCRIPTIONAL FACTOR ATF-LIKE"/>
    <property type="match status" value="1"/>
</dbReference>
<keyword evidence="10" id="KW-0804">Transcription</keyword>
<keyword evidence="11" id="KW-0539">Nucleus</keyword>
<evidence type="ECO:0000313" key="16">
    <source>
        <dbReference type="Ensembl" id="ENSPKIP00000026771.1"/>
    </source>
</evidence>
<protein>
    <recommendedName>
        <fullName evidence="3">Basic leucine zipper transcriptional factor ATF-like</fullName>
    </recommendedName>
    <alternativeName>
        <fullName evidence="12">B-cell-activating transcription factor</fullName>
    </alternativeName>
</protein>
<evidence type="ECO:0000256" key="1">
    <source>
        <dbReference type="ARBA" id="ARBA00004496"/>
    </source>
</evidence>
<dbReference type="GO" id="GO:0000981">
    <property type="term" value="F:DNA-binding transcription factor activity, RNA polymerase II-specific"/>
    <property type="evidence" value="ECO:0007669"/>
    <property type="project" value="TreeGrafter"/>
</dbReference>
<dbReference type="Ensembl" id="ENSPKIT00000007531.1">
    <property type="protein sequence ID" value="ENSPKIP00000026771.1"/>
    <property type="gene ID" value="ENSPKIG00000009112.1"/>
</dbReference>
<dbReference type="PROSITE" id="PS50217">
    <property type="entry name" value="BZIP"/>
    <property type="match status" value="1"/>
</dbReference>
<feature type="domain" description="BZIP" evidence="15">
    <location>
        <begin position="80"/>
        <end position="143"/>
    </location>
</feature>
<organism evidence="16 17">
    <name type="scientific">Paramormyrops kingsleyae</name>
    <dbReference type="NCBI Taxonomy" id="1676925"/>
    <lineage>
        <taxon>Eukaryota</taxon>
        <taxon>Metazoa</taxon>
        <taxon>Chordata</taxon>
        <taxon>Craniata</taxon>
        <taxon>Vertebrata</taxon>
        <taxon>Euteleostomi</taxon>
        <taxon>Actinopterygii</taxon>
        <taxon>Neopterygii</taxon>
        <taxon>Teleostei</taxon>
        <taxon>Osteoglossocephala</taxon>
        <taxon>Osteoglossomorpha</taxon>
        <taxon>Osteoglossiformes</taxon>
        <taxon>Mormyridae</taxon>
        <taxon>Paramormyrops</taxon>
    </lineage>
</organism>
<comment type="similarity">
    <text evidence="2">Belongs to the bZIP family.</text>
</comment>
<dbReference type="PRINTS" id="PR00042">
    <property type="entry name" value="LEUZIPPRFOS"/>
</dbReference>
<evidence type="ECO:0000256" key="4">
    <source>
        <dbReference type="ARBA" id="ARBA00022490"/>
    </source>
</evidence>
<dbReference type="GO" id="GO:0000978">
    <property type="term" value="F:RNA polymerase II cis-regulatory region sequence-specific DNA binding"/>
    <property type="evidence" value="ECO:0007669"/>
    <property type="project" value="TreeGrafter"/>
</dbReference>
<dbReference type="GO" id="GO:0005634">
    <property type="term" value="C:nucleus"/>
    <property type="evidence" value="ECO:0007669"/>
    <property type="project" value="TreeGrafter"/>
</dbReference>
<evidence type="ECO:0000256" key="12">
    <source>
        <dbReference type="ARBA" id="ARBA00029907"/>
    </source>
</evidence>
<name>A0A3B3S9T3_9TELE</name>
<dbReference type="InterPro" id="IPR004827">
    <property type="entry name" value="bZIP"/>
</dbReference>
<reference evidence="16" key="2">
    <citation type="submission" date="2025-09" db="UniProtKB">
        <authorList>
            <consortium name="Ensembl"/>
        </authorList>
    </citation>
    <scope>IDENTIFICATION</scope>
</reference>
<keyword evidence="13" id="KW-0175">Coiled coil</keyword>
<keyword evidence="8" id="KW-0238">DNA-binding</keyword>
<comment type="subcellular location">
    <subcellularLocation>
        <location evidence="1">Cytoplasm</location>
    </subcellularLocation>
</comment>
<keyword evidence="17" id="KW-1185">Reference proteome</keyword>
<dbReference type="AlphaFoldDB" id="A0A3B3S9T3"/>
<dbReference type="PANTHER" id="PTHR23351">
    <property type="entry name" value="FOS TRANSCRIPTION FACTOR-RELATED"/>
    <property type="match status" value="1"/>
</dbReference>
<feature type="region of interest" description="Disordered" evidence="14">
    <location>
        <begin position="1"/>
        <end position="42"/>
    </location>
</feature>
<dbReference type="GO" id="GO:0005737">
    <property type="term" value="C:cytoplasm"/>
    <property type="evidence" value="ECO:0007669"/>
    <property type="project" value="UniProtKB-SubCell"/>
</dbReference>
<feature type="coiled-coil region" evidence="13">
    <location>
        <begin position="85"/>
        <end position="132"/>
    </location>
</feature>
<evidence type="ECO:0000313" key="17">
    <source>
        <dbReference type="Proteomes" id="UP000261540"/>
    </source>
</evidence>
<proteinExistence type="inferred from homology"/>
<accession>A0A3B3S9T3</accession>
<dbReference type="InterPro" id="IPR000837">
    <property type="entry name" value="AP-1"/>
</dbReference>